<dbReference type="InterPro" id="IPR036390">
    <property type="entry name" value="WH_DNA-bd_sf"/>
</dbReference>
<evidence type="ECO:0000313" key="3">
    <source>
        <dbReference type="Proteomes" id="UP000202922"/>
    </source>
</evidence>
<dbReference type="OrthoDB" id="8906692at2"/>
<dbReference type="RefSeq" id="WP_093968869.1">
    <property type="nucleotide sequence ID" value="NZ_FXYE01000005.1"/>
</dbReference>
<keyword evidence="3" id="KW-1185">Reference proteome</keyword>
<dbReference type="PANTHER" id="PTHR33164">
    <property type="entry name" value="TRANSCRIPTIONAL REGULATOR, MARR FAMILY"/>
    <property type="match status" value="1"/>
</dbReference>
<dbReference type="GO" id="GO:0006950">
    <property type="term" value="P:response to stress"/>
    <property type="evidence" value="ECO:0007669"/>
    <property type="project" value="TreeGrafter"/>
</dbReference>
<evidence type="ECO:0000313" key="2">
    <source>
        <dbReference type="EMBL" id="SMX51171.1"/>
    </source>
</evidence>
<name>A0A238L8M4_9RHOB</name>
<feature type="domain" description="HTH marR-type" evidence="1">
    <location>
        <begin position="11"/>
        <end position="146"/>
    </location>
</feature>
<dbReference type="AlphaFoldDB" id="A0A238L8M4"/>
<dbReference type="Pfam" id="PF12802">
    <property type="entry name" value="MarR_2"/>
    <property type="match status" value="1"/>
</dbReference>
<organism evidence="2 3">
    <name type="scientific">Actibacterium lipolyticum</name>
    <dbReference type="NCBI Taxonomy" id="1524263"/>
    <lineage>
        <taxon>Bacteria</taxon>
        <taxon>Pseudomonadati</taxon>
        <taxon>Pseudomonadota</taxon>
        <taxon>Alphaproteobacteria</taxon>
        <taxon>Rhodobacterales</taxon>
        <taxon>Roseobacteraceae</taxon>
        <taxon>Actibacterium</taxon>
    </lineage>
</organism>
<dbReference type="Gene3D" id="1.10.10.10">
    <property type="entry name" value="Winged helix-like DNA-binding domain superfamily/Winged helix DNA-binding domain"/>
    <property type="match status" value="1"/>
</dbReference>
<dbReference type="InterPro" id="IPR036388">
    <property type="entry name" value="WH-like_DNA-bd_sf"/>
</dbReference>
<dbReference type="GO" id="GO:0003700">
    <property type="term" value="F:DNA-binding transcription factor activity"/>
    <property type="evidence" value="ECO:0007669"/>
    <property type="project" value="InterPro"/>
</dbReference>
<evidence type="ECO:0000259" key="1">
    <source>
        <dbReference type="PROSITE" id="PS50995"/>
    </source>
</evidence>
<dbReference type="SUPFAM" id="SSF46785">
    <property type="entry name" value="Winged helix' DNA-binding domain"/>
    <property type="match status" value="1"/>
</dbReference>
<proteinExistence type="predicted"/>
<reference evidence="3" key="1">
    <citation type="submission" date="2017-05" db="EMBL/GenBank/DDBJ databases">
        <authorList>
            <person name="Rodrigo-Torres L."/>
            <person name="Arahal R. D."/>
            <person name="Lucena T."/>
        </authorList>
    </citation>
    <scope>NUCLEOTIDE SEQUENCE [LARGE SCALE GENOMIC DNA]</scope>
    <source>
        <strain evidence="3">CECT 8621</strain>
    </source>
</reference>
<dbReference type="EMBL" id="FXYE01000005">
    <property type="protein sequence ID" value="SMX51171.1"/>
    <property type="molecule type" value="Genomic_DNA"/>
</dbReference>
<sequence>MVTETTDFELARFLPYRMTVAAERLSAGMAKRYSDEFGISVAEWRILVHVADSDAVSIREIHQRVHLEKSKASRAASRLEAAGYLSKQVNDQDRRLISLTLTEKGRELMDRLLPVARDFQARLDALLAPYNDALDSALEIMMEGDL</sequence>
<dbReference type="PRINTS" id="PR00598">
    <property type="entry name" value="HTHMARR"/>
</dbReference>
<dbReference type="InterPro" id="IPR039422">
    <property type="entry name" value="MarR/SlyA-like"/>
</dbReference>
<dbReference type="PROSITE" id="PS50995">
    <property type="entry name" value="HTH_MARR_2"/>
    <property type="match status" value="1"/>
</dbReference>
<protein>
    <submittedName>
        <fullName evidence="2">Putative HTH-type transcriptional regulator/GBAA_1941/BAS1801</fullName>
    </submittedName>
</protein>
<dbReference type="InterPro" id="IPR000835">
    <property type="entry name" value="HTH_MarR-typ"/>
</dbReference>
<gene>
    <name evidence="2" type="ORF">COL8621_03701</name>
</gene>
<accession>A0A238L8M4</accession>
<dbReference type="SMART" id="SM00347">
    <property type="entry name" value="HTH_MARR"/>
    <property type="match status" value="1"/>
</dbReference>
<dbReference type="Proteomes" id="UP000202922">
    <property type="component" value="Unassembled WGS sequence"/>
</dbReference>
<dbReference type="PANTHER" id="PTHR33164:SF43">
    <property type="entry name" value="HTH-TYPE TRANSCRIPTIONAL REPRESSOR YETL"/>
    <property type="match status" value="1"/>
</dbReference>